<feature type="compositionally biased region" description="Basic and acidic residues" evidence="1">
    <location>
        <begin position="455"/>
        <end position="467"/>
    </location>
</feature>
<keyword evidence="3" id="KW-1185">Reference proteome</keyword>
<feature type="compositionally biased region" description="Polar residues" evidence="1">
    <location>
        <begin position="47"/>
        <end position="66"/>
    </location>
</feature>
<feature type="region of interest" description="Disordered" evidence="1">
    <location>
        <begin position="33"/>
        <end position="124"/>
    </location>
</feature>
<accession>A0A6A6B3C3</accession>
<gene>
    <name evidence="2" type="ORF">K452DRAFT_312100</name>
</gene>
<organism evidence="2 3">
    <name type="scientific">Aplosporella prunicola CBS 121167</name>
    <dbReference type="NCBI Taxonomy" id="1176127"/>
    <lineage>
        <taxon>Eukaryota</taxon>
        <taxon>Fungi</taxon>
        <taxon>Dikarya</taxon>
        <taxon>Ascomycota</taxon>
        <taxon>Pezizomycotina</taxon>
        <taxon>Dothideomycetes</taxon>
        <taxon>Dothideomycetes incertae sedis</taxon>
        <taxon>Botryosphaeriales</taxon>
        <taxon>Aplosporellaceae</taxon>
        <taxon>Aplosporella</taxon>
    </lineage>
</organism>
<feature type="compositionally biased region" description="Acidic residues" evidence="1">
    <location>
        <begin position="77"/>
        <end position="90"/>
    </location>
</feature>
<dbReference type="Proteomes" id="UP000799438">
    <property type="component" value="Unassembled WGS sequence"/>
</dbReference>
<evidence type="ECO:0000313" key="2">
    <source>
        <dbReference type="EMBL" id="KAF2137714.1"/>
    </source>
</evidence>
<name>A0A6A6B3C3_9PEZI</name>
<evidence type="ECO:0000313" key="3">
    <source>
        <dbReference type="Proteomes" id="UP000799438"/>
    </source>
</evidence>
<dbReference type="GeneID" id="54301016"/>
<dbReference type="OrthoDB" id="5426911at2759"/>
<dbReference type="RefSeq" id="XP_033393429.1">
    <property type="nucleotide sequence ID" value="XM_033543519.1"/>
</dbReference>
<proteinExistence type="predicted"/>
<evidence type="ECO:0000256" key="1">
    <source>
        <dbReference type="SAM" id="MobiDB-lite"/>
    </source>
</evidence>
<feature type="region of interest" description="Disordered" evidence="1">
    <location>
        <begin position="446"/>
        <end position="479"/>
    </location>
</feature>
<sequence>MDTQQVQSYQEDPKPACLKKDYTLNLTLTQLNHDPQTLIMPSKPPKTESNPSPIPDTNPQKTSTLWRSIRRTVSKTDDDDDDDNDDDDDGASPSGSETPARKRRRTTSRSSQAEARLSSPDFETTVLHPRGVQIIPYKFRAKRTTAAQQFRVQRAPQEHKRRYYGQRPALQHSRIWANGGAATAHKLAQAYEAAQPWRLSARRYANLALRHFFSDELLQRNRAARRMFLCERVDEEPHQPDFYAAGAAESDWRSLPVLDAETQTLESNSLPFAFDLVPDSVYWLNMQTFPAPWAEMAERSTHVRDNRLLAPYLSVTYRYAAAEEAALARKHVACLAALCVYNRFELRAFAKRCRAAEPCWSETDVRLTRHYAITLVAHRYNVFVAEARVARGGEWRGVLVKWLDMGDLKLESSVEALVDWVNEIHRWGLTTYAAAVREDVEAQGVVETRTRSRPARGETRRERKEKWEEESEDPLALCS</sequence>
<dbReference type="AlphaFoldDB" id="A0A6A6B3C3"/>
<reference evidence="2" key="1">
    <citation type="journal article" date="2020" name="Stud. Mycol.">
        <title>101 Dothideomycetes genomes: a test case for predicting lifestyles and emergence of pathogens.</title>
        <authorList>
            <person name="Haridas S."/>
            <person name="Albert R."/>
            <person name="Binder M."/>
            <person name="Bloem J."/>
            <person name="Labutti K."/>
            <person name="Salamov A."/>
            <person name="Andreopoulos B."/>
            <person name="Baker S."/>
            <person name="Barry K."/>
            <person name="Bills G."/>
            <person name="Bluhm B."/>
            <person name="Cannon C."/>
            <person name="Castanera R."/>
            <person name="Culley D."/>
            <person name="Daum C."/>
            <person name="Ezra D."/>
            <person name="Gonzalez J."/>
            <person name="Henrissat B."/>
            <person name="Kuo A."/>
            <person name="Liang C."/>
            <person name="Lipzen A."/>
            <person name="Lutzoni F."/>
            <person name="Magnuson J."/>
            <person name="Mondo S."/>
            <person name="Nolan M."/>
            <person name="Ohm R."/>
            <person name="Pangilinan J."/>
            <person name="Park H.-J."/>
            <person name="Ramirez L."/>
            <person name="Alfaro M."/>
            <person name="Sun H."/>
            <person name="Tritt A."/>
            <person name="Yoshinaga Y."/>
            <person name="Zwiers L.-H."/>
            <person name="Turgeon B."/>
            <person name="Goodwin S."/>
            <person name="Spatafora J."/>
            <person name="Crous P."/>
            <person name="Grigoriev I."/>
        </authorList>
    </citation>
    <scope>NUCLEOTIDE SEQUENCE</scope>
    <source>
        <strain evidence="2">CBS 121167</strain>
    </source>
</reference>
<dbReference type="EMBL" id="ML995500">
    <property type="protein sequence ID" value="KAF2137714.1"/>
    <property type="molecule type" value="Genomic_DNA"/>
</dbReference>
<protein>
    <submittedName>
        <fullName evidence="2">Uncharacterized protein</fullName>
    </submittedName>
</protein>